<feature type="region of interest" description="Disordered" evidence="1">
    <location>
        <begin position="274"/>
        <end position="297"/>
    </location>
</feature>
<evidence type="ECO:0008006" key="4">
    <source>
        <dbReference type="Google" id="ProtNLM"/>
    </source>
</evidence>
<dbReference type="PANTHER" id="PTHR31286">
    <property type="entry name" value="GLYCINE-RICH CELL WALL STRUCTURAL PROTEIN 1.8-LIKE"/>
    <property type="match status" value="1"/>
</dbReference>
<reference evidence="2 3" key="1">
    <citation type="submission" date="2021-05" db="EMBL/GenBank/DDBJ databases">
        <title>Genome Assembly of Synthetic Allotetraploid Brassica napus Reveals Homoeologous Exchanges between Subgenomes.</title>
        <authorList>
            <person name="Davis J.T."/>
        </authorList>
    </citation>
    <scope>NUCLEOTIDE SEQUENCE [LARGE SCALE GENOMIC DNA]</scope>
    <source>
        <strain evidence="3">cv. Da-Ae</strain>
        <tissue evidence="2">Seedling</tissue>
    </source>
</reference>
<protein>
    <recommendedName>
        <fullName evidence="4">DUF4283 domain-containing protein</fullName>
    </recommendedName>
</protein>
<comment type="caution">
    <text evidence="2">The sequence shown here is derived from an EMBL/GenBank/DDBJ whole genome shotgun (WGS) entry which is preliminary data.</text>
</comment>
<dbReference type="SUPFAM" id="SSF56219">
    <property type="entry name" value="DNase I-like"/>
    <property type="match status" value="1"/>
</dbReference>
<name>A0ABQ7XWH0_BRANA</name>
<feature type="non-terminal residue" evidence="2">
    <location>
        <position position="708"/>
    </location>
</feature>
<proteinExistence type="predicted"/>
<organism evidence="2 3">
    <name type="scientific">Brassica napus</name>
    <name type="common">Rape</name>
    <dbReference type="NCBI Taxonomy" id="3708"/>
    <lineage>
        <taxon>Eukaryota</taxon>
        <taxon>Viridiplantae</taxon>
        <taxon>Streptophyta</taxon>
        <taxon>Embryophyta</taxon>
        <taxon>Tracheophyta</taxon>
        <taxon>Spermatophyta</taxon>
        <taxon>Magnoliopsida</taxon>
        <taxon>eudicotyledons</taxon>
        <taxon>Gunneridae</taxon>
        <taxon>Pentapetalae</taxon>
        <taxon>rosids</taxon>
        <taxon>malvids</taxon>
        <taxon>Brassicales</taxon>
        <taxon>Brassicaceae</taxon>
        <taxon>Brassiceae</taxon>
        <taxon>Brassica</taxon>
    </lineage>
</organism>
<feature type="compositionally biased region" description="Polar residues" evidence="1">
    <location>
        <begin position="274"/>
        <end position="284"/>
    </location>
</feature>
<dbReference type="InterPro" id="IPR040256">
    <property type="entry name" value="At4g02000-like"/>
</dbReference>
<dbReference type="EMBL" id="JAGKQM010000019">
    <property type="protein sequence ID" value="KAH0859260.1"/>
    <property type="molecule type" value="Genomic_DNA"/>
</dbReference>
<sequence length="708" mass="80173">MRNVPYLLFNNESLSRITTAVGKPDSLAPETERKKNFEVAKLYVRVDLTAPLPHKIISGFSNGREVQIEVSYPWLPVKCDTCMRFGHKTDRCPAGVFEGSSLLNQLEGDQNQDQAAPEINWVKKLESRYVPVVQVKNNNSDINGAAAVAPASEPVTEMEETTTTEPLQDGEVNAEVGLEEGEICEEGSCQAATRVDVPDQNPEAVQQDHPTSNAIISDEMLSLSSDTAVTVNGAKVPQSPDDGFNTALPGVVYESLISPDPTNVSKVYDSVPDTGTSVEDTNQRLPADPGIKQEHNDYPAEDRDNPFLLEVWPQGHQTLLKSADTSFFAWNVRGLNSDRRHTMTKDWINIHRPTHILESNKERVLGAIPRGWNYFSNFEANDSGRIVVVWDPTVTLLIYNATAQSVTCGITILSQNITLTVTFVYWFNLVEDRRSLWTNLADHHDSTPVSNHPWCVLGDFNQMLRSSHHSNHLSSVIDDSGMDEANLGMQDAQLFEAQAKGLPFTWRNCQDVNHISTKIDHAFINQAWSSFSLILLRIIWILHNHTPCLFRMPAIRRQVIKQFKFFHHVIDHPEYAETVGEAWNCGQITGTDLFKLVRSLKLLKRPLRRLNKRHFSGITQRVKAQRDRVDELQRRLLTSPDTSTAREEHLEHDKLNTLLKAEEKYYKQRSRVRWAEVGDRNTPFYHRMVSHHASKNHIHFLQDGNATC</sequence>
<dbReference type="PANTHER" id="PTHR31286:SF175">
    <property type="entry name" value="DUF4283 DOMAIN-CONTAINING PROTEIN"/>
    <property type="match status" value="1"/>
</dbReference>
<accession>A0ABQ7XWH0</accession>
<evidence type="ECO:0000256" key="1">
    <source>
        <dbReference type="SAM" id="MobiDB-lite"/>
    </source>
</evidence>
<dbReference type="Gene3D" id="3.60.10.10">
    <property type="entry name" value="Endonuclease/exonuclease/phosphatase"/>
    <property type="match status" value="1"/>
</dbReference>
<dbReference type="Proteomes" id="UP000824890">
    <property type="component" value="Unassembled WGS sequence"/>
</dbReference>
<gene>
    <name evidence="2" type="ORF">HID58_087521</name>
</gene>
<evidence type="ECO:0000313" key="3">
    <source>
        <dbReference type="Proteomes" id="UP000824890"/>
    </source>
</evidence>
<dbReference type="InterPro" id="IPR036691">
    <property type="entry name" value="Endo/exonu/phosph_ase_sf"/>
</dbReference>
<evidence type="ECO:0000313" key="2">
    <source>
        <dbReference type="EMBL" id="KAH0859260.1"/>
    </source>
</evidence>
<keyword evidence="3" id="KW-1185">Reference proteome</keyword>